<evidence type="ECO:0000259" key="1">
    <source>
        <dbReference type="PROSITE" id="PS51742"/>
    </source>
</evidence>
<dbReference type="InterPro" id="IPR005175">
    <property type="entry name" value="PPC_dom"/>
</dbReference>
<dbReference type="PROSITE" id="PS51742">
    <property type="entry name" value="PPC"/>
    <property type="match status" value="1"/>
</dbReference>
<dbReference type="EMBL" id="RAQU01000020">
    <property type="protein sequence ID" value="RKK05231.1"/>
    <property type="molecule type" value="Genomic_DNA"/>
</dbReference>
<feature type="domain" description="PPC" evidence="1">
    <location>
        <begin position="19"/>
        <end position="165"/>
    </location>
</feature>
<dbReference type="InParanoid" id="A0A3A9JIZ6"/>
<evidence type="ECO:0000313" key="4">
    <source>
        <dbReference type="Proteomes" id="UP000274097"/>
    </source>
</evidence>
<accession>A0A3A9JIZ6</accession>
<dbReference type="Gene3D" id="3.30.1330.80">
    <property type="entry name" value="Hypothetical protein, similar to alpha- acetolactate decarboxylase, domain 2"/>
    <property type="match status" value="2"/>
</dbReference>
<dbReference type="Proteomes" id="UP000278036">
    <property type="component" value="Unassembled WGS sequence"/>
</dbReference>
<dbReference type="RefSeq" id="WP_120637272.1">
    <property type="nucleotide sequence ID" value="NZ_RAQU01000020.1"/>
</dbReference>
<dbReference type="EMBL" id="RFLX01000015">
    <property type="protein sequence ID" value="RMI19899.1"/>
    <property type="molecule type" value="Genomic_DNA"/>
</dbReference>
<comment type="caution">
    <text evidence="2">The sequence shown here is derived from an EMBL/GenBank/DDBJ whole genome shotgun (WGS) entry which is preliminary data.</text>
</comment>
<name>A0A3A9JIZ6_9PROT</name>
<sequence>MRRQQQPGPAAAERLTIQAGKLARFSVMLEAGVTLNEAVARAMRAEGHRSGVLVLHGGVFRRLRYVIPALSTEPRYAAYYSQTHEAAAPARGGQVNITFGEREDGPFAHIHASWTGADGKRAAGHILPLETMLAEPVEAEAWAVEGAGFTVRPDAETNFSLFTPEAWAAPTGPATGALVKIQPNEDACAALEAACARLGWPAARVCGGLGSLVGARFADGRCMGMAPAEVLVRDGQVLPAQGQEPPRAALTLLAVDHEGRVEEGAILPGENPVLMTFELLLAPLPEAAGPAPR</sequence>
<dbReference type="SUPFAM" id="SSF117856">
    <property type="entry name" value="AF0104/ALDC/Ptd012-like"/>
    <property type="match status" value="2"/>
</dbReference>
<proteinExistence type="predicted"/>
<dbReference type="AlphaFoldDB" id="A0A3A9JIZ6"/>
<organism evidence="2 5">
    <name type="scientific">Teichococcus wenyumeiae</name>
    <dbReference type="NCBI Taxonomy" id="2478470"/>
    <lineage>
        <taxon>Bacteria</taxon>
        <taxon>Pseudomonadati</taxon>
        <taxon>Pseudomonadota</taxon>
        <taxon>Alphaproteobacteria</taxon>
        <taxon>Acetobacterales</taxon>
        <taxon>Roseomonadaceae</taxon>
        <taxon>Roseomonas</taxon>
    </lineage>
</organism>
<reference evidence="2 5" key="1">
    <citation type="submission" date="2018-09" db="EMBL/GenBank/DDBJ databases">
        <title>Roseomonas sp. nov., isolated from feces of Tibetan antelopes in the Qinghai-Tibet plateau, China.</title>
        <authorList>
            <person name="Tian Z."/>
        </authorList>
    </citation>
    <scope>NUCLEOTIDE SEQUENCE [LARGE SCALE GENOMIC DNA]</scope>
    <source>
        <strain evidence="3 4">Z23</strain>
        <strain evidence="2 5">Z24</strain>
    </source>
</reference>
<evidence type="ECO:0000313" key="2">
    <source>
        <dbReference type="EMBL" id="RKK05231.1"/>
    </source>
</evidence>
<dbReference type="OrthoDB" id="8720942at2"/>
<gene>
    <name evidence="2" type="ORF">D6Z83_05185</name>
    <name evidence="3" type="ORF">EBE87_18720</name>
</gene>
<evidence type="ECO:0000313" key="3">
    <source>
        <dbReference type="EMBL" id="RMI19899.1"/>
    </source>
</evidence>
<evidence type="ECO:0000313" key="5">
    <source>
        <dbReference type="Proteomes" id="UP000278036"/>
    </source>
</evidence>
<protein>
    <submittedName>
        <fullName evidence="2">DUF296 domain-containing protein</fullName>
    </submittedName>
</protein>
<keyword evidence="4" id="KW-1185">Reference proteome</keyword>
<dbReference type="Proteomes" id="UP000274097">
    <property type="component" value="Unassembled WGS sequence"/>
</dbReference>